<dbReference type="Proteomes" id="UP001156666">
    <property type="component" value="Unassembled WGS sequence"/>
</dbReference>
<comment type="caution">
    <text evidence="1">The sequence shown here is derived from an EMBL/GenBank/DDBJ whole genome shotgun (WGS) entry which is preliminary data.</text>
</comment>
<name>A0AA37WE78_9BACT</name>
<dbReference type="EMBL" id="BSOH01000014">
    <property type="protein sequence ID" value="GLR17623.1"/>
    <property type="molecule type" value="Genomic_DNA"/>
</dbReference>
<proteinExistence type="predicted"/>
<evidence type="ECO:0000313" key="1">
    <source>
        <dbReference type="EMBL" id="GLR17623.1"/>
    </source>
</evidence>
<evidence type="ECO:0000313" key="2">
    <source>
        <dbReference type="Proteomes" id="UP001156666"/>
    </source>
</evidence>
<gene>
    <name evidence="1" type="ORF">GCM10007940_22380</name>
</gene>
<sequence length="61" mass="6887">MCGGSIVNNLLKANVDPLAFFISILVHQVIFRNLKYFLICEGSDLRKKSELVSKLSIAKKY</sequence>
<organism evidence="1 2">
    <name type="scientific">Portibacter lacus</name>
    <dbReference type="NCBI Taxonomy" id="1099794"/>
    <lineage>
        <taxon>Bacteria</taxon>
        <taxon>Pseudomonadati</taxon>
        <taxon>Bacteroidota</taxon>
        <taxon>Saprospiria</taxon>
        <taxon>Saprospirales</taxon>
        <taxon>Haliscomenobacteraceae</taxon>
        <taxon>Portibacter</taxon>
    </lineage>
</organism>
<keyword evidence="2" id="KW-1185">Reference proteome</keyword>
<protein>
    <submittedName>
        <fullName evidence="1">Uncharacterized protein</fullName>
    </submittedName>
</protein>
<reference evidence="1" key="1">
    <citation type="journal article" date="2014" name="Int. J. Syst. Evol. Microbiol.">
        <title>Complete genome sequence of Corynebacterium casei LMG S-19264T (=DSM 44701T), isolated from a smear-ripened cheese.</title>
        <authorList>
            <consortium name="US DOE Joint Genome Institute (JGI-PGF)"/>
            <person name="Walter F."/>
            <person name="Albersmeier A."/>
            <person name="Kalinowski J."/>
            <person name="Ruckert C."/>
        </authorList>
    </citation>
    <scope>NUCLEOTIDE SEQUENCE</scope>
    <source>
        <strain evidence="1">NBRC 108769</strain>
    </source>
</reference>
<reference evidence="1" key="2">
    <citation type="submission" date="2023-01" db="EMBL/GenBank/DDBJ databases">
        <title>Draft genome sequence of Portibacter lacus strain NBRC 108769.</title>
        <authorList>
            <person name="Sun Q."/>
            <person name="Mori K."/>
        </authorList>
    </citation>
    <scope>NUCLEOTIDE SEQUENCE</scope>
    <source>
        <strain evidence="1">NBRC 108769</strain>
    </source>
</reference>
<accession>A0AA37WE78</accession>
<dbReference type="AlphaFoldDB" id="A0AA37WE78"/>